<dbReference type="OrthoDB" id="3766406at2759"/>
<dbReference type="SUPFAM" id="SSF81383">
    <property type="entry name" value="F-box domain"/>
    <property type="match status" value="1"/>
</dbReference>
<evidence type="ECO:0000313" key="2">
    <source>
        <dbReference type="EMBL" id="PMD32759.1"/>
    </source>
</evidence>
<evidence type="ECO:0000259" key="1">
    <source>
        <dbReference type="PROSITE" id="PS50181"/>
    </source>
</evidence>
<accession>A0A2J6R2Q7</accession>
<organism evidence="2 3">
    <name type="scientific">Hyaloscypha variabilis (strain UAMH 11265 / GT02V1 / F)</name>
    <name type="common">Meliniomyces variabilis</name>
    <dbReference type="NCBI Taxonomy" id="1149755"/>
    <lineage>
        <taxon>Eukaryota</taxon>
        <taxon>Fungi</taxon>
        <taxon>Dikarya</taxon>
        <taxon>Ascomycota</taxon>
        <taxon>Pezizomycotina</taxon>
        <taxon>Leotiomycetes</taxon>
        <taxon>Helotiales</taxon>
        <taxon>Hyaloscyphaceae</taxon>
        <taxon>Hyaloscypha</taxon>
        <taxon>Hyaloscypha variabilis</taxon>
    </lineage>
</organism>
<reference evidence="2 3" key="1">
    <citation type="submission" date="2016-04" db="EMBL/GenBank/DDBJ databases">
        <title>A degradative enzymes factory behind the ericoid mycorrhizal symbiosis.</title>
        <authorList>
            <consortium name="DOE Joint Genome Institute"/>
            <person name="Martino E."/>
            <person name="Morin E."/>
            <person name="Grelet G."/>
            <person name="Kuo A."/>
            <person name="Kohler A."/>
            <person name="Daghino S."/>
            <person name="Barry K."/>
            <person name="Choi C."/>
            <person name="Cichocki N."/>
            <person name="Clum A."/>
            <person name="Copeland A."/>
            <person name="Hainaut M."/>
            <person name="Haridas S."/>
            <person name="Labutti K."/>
            <person name="Lindquist E."/>
            <person name="Lipzen A."/>
            <person name="Khouja H.-R."/>
            <person name="Murat C."/>
            <person name="Ohm R."/>
            <person name="Olson A."/>
            <person name="Spatafora J."/>
            <person name="Veneault-Fourrey C."/>
            <person name="Henrissat B."/>
            <person name="Grigoriev I."/>
            <person name="Martin F."/>
            <person name="Perotto S."/>
        </authorList>
    </citation>
    <scope>NUCLEOTIDE SEQUENCE [LARGE SCALE GENOMIC DNA]</scope>
    <source>
        <strain evidence="2 3">F</strain>
    </source>
</reference>
<protein>
    <recommendedName>
        <fullName evidence="1">F-box domain-containing protein</fullName>
    </recommendedName>
</protein>
<dbReference type="InterPro" id="IPR036047">
    <property type="entry name" value="F-box-like_dom_sf"/>
</dbReference>
<dbReference type="PROSITE" id="PS50181">
    <property type="entry name" value="FBOX"/>
    <property type="match status" value="1"/>
</dbReference>
<dbReference type="AlphaFoldDB" id="A0A2J6R2Q7"/>
<name>A0A2J6R2Q7_HYAVF</name>
<dbReference type="Pfam" id="PF12937">
    <property type="entry name" value="F-box-like"/>
    <property type="match status" value="1"/>
</dbReference>
<feature type="domain" description="F-box" evidence="1">
    <location>
        <begin position="37"/>
        <end position="85"/>
    </location>
</feature>
<dbReference type="EMBL" id="KZ613958">
    <property type="protein sequence ID" value="PMD32759.1"/>
    <property type="molecule type" value="Genomic_DNA"/>
</dbReference>
<dbReference type="InterPro" id="IPR001810">
    <property type="entry name" value="F-box_dom"/>
</dbReference>
<gene>
    <name evidence="2" type="ORF">L207DRAFT_178162</name>
</gene>
<proteinExistence type="predicted"/>
<evidence type="ECO:0000313" key="3">
    <source>
        <dbReference type="Proteomes" id="UP000235786"/>
    </source>
</evidence>
<keyword evidence="3" id="KW-1185">Reference proteome</keyword>
<sequence length="163" mass="19280">MEPICTSPDSPKNGFWSLDCCKLNLRTSAAEEKKPVPSDILKLPTELHLKILSYLNTTASVCLGITCHYFYDLHLSVHGKIYLNFFDTPRLPSLLKEWMAPEYTFYHKTLRFVHHNRVEEMRNEERAYLEGYFEKMKIGPHKRRKELVERLMNDWESDFGVRP</sequence>
<dbReference type="Proteomes" id="UP000235786">
    <property type="component" value="Unassembled WGS sequence"/>
</dbReference>